<organism evidence="2 3">
    <name type="scientific">Cyprinid herpesvirus 2</name>
    <name type="common">CyHV-2</name>
    <dbReference type="NCBI Taxonomy" id="317878"/>
    <lineage>
        <taxon>Viruses</taxon>
        <taxon>Duplodnaviria</taxon>
        <taxon>Heunggongvirae</taxon>
        <taxon>Peploviricota</taxon>
        <taxon>Herviviricetes</taxon>
        <taxon>Herpesvirales</taxon>
        <taxon>Alloherpesviridae</taxon>
        <taxon>Cyvirus</taxon>
        <taxon>Cyvirus cyprinidallo2</taxon>
    </lineage>
</organism>
<name>A0A120HVS3_CYHV2</name>
<feature type="region of interest" description="Disordered" evidence="1">
    <location>
        <begin position="175"/>
        <end position="196"/>
    </location>
</feature>
<proteinExistence type="predicted"/>
<feature type="region of interest" description="Disordered" evidence="1">
    <location>
        <begin position="129"/>
        <end position="151"/>
    </location>
</feature>
<protein>
    <submittedName>
        <fullName evidence="2">ORF45</fullName>
    </submittedName>
</protein>
<evidence type="ECO:0000256" key="1">
    <source>
        <dbReference type="SAM" id="MobiDB-lite"/>
    </source>
</evidence>
<accession>A0A120HVS3</accession>
<reference evidence="2 3" key="1">
    <citation type="submission" date="2015-08" db="EMBL/GenBank/DDBJ databases">
        <authorList>
            <person name="Babu N.S."/>
            <person name="Beckwith C.J."/>
            <person name="Beseler K.G."/>
            <person name="Brison A."/>
            <person name="Carone J.V."/>
            <person name="Caskin T.P."/>
            <person name="Diamond M."/>
            <person name="Durham M.E."/>
            <person name="Foxe J.M."/>
            <person name="Go M."/>
            <person name="Henderson B.A."/>
            <person name="Jones I.B."/>
            <person name="McGettigan J.A."/>
            <person name="Micheletti S.J."/>
            <person name="Nasrallah M.E."/>
            <person name="Ortiz D."/>
            <person name="Piller C.R."/>
            <person name="Privatt S.R."/>
            <person name="Schneider S.L."/>
            <person name="Sharp S."/>
            <person name="Smith T.C."/>
            <person name="Stanton J.D."/>
            <person name="Ullery H.E."/>
            <person name="Wilson R.J."/>
            <person name="Serrano M.G."/>
            <person name="Buck G."/>
            <person name="Lee V."/>
            <person name="Wang Y."/>
            <person name="Carvalho R."/>
            <person name="Voegtly L."/>
            <person name="Shi R."/>
            <person name="Duckworth R."/>
            <person name="Johnson A."/>
            <person name="Loviza R."/>
            <person name="Walstead R."/>
            <person name="Shah Z."/>
            <person name="Kiflezghi M."/>
            <person name="Wade K."/>
            <person name="Ball S.L."/>
            <person name="Bradley K.W."/>
            <person name="Asai D.J."/>
            <person name="Bowman C.A."/>
            <person name="Russell D.A."/>
            <person name="Pope W.H."/>
            <person name="Jacobs-Sera D."/>
            <person name="Hendrix R.W."/>
            <person name="Hatfull G.F."/>
        </authorList>
    </citation>
    <scope>NUCLEOTIDE SEQUENCE [LARGE SCALE GENOMIC DNA]</scope>
    <source>
        <strain evidence="2">SY</strain>
    </source>
</reference>
<evidence type="ECO:0000313" key="3">
    <source>
        <dbReference type="Proteomes" id="UP000142765"/>
    </source>
</evidence>
<gene>
    <name evidence="2" type="ORF">CyHV2_ORF45</name>
</gene>
<dbReference type="OrthoDB" id="8834at10239"/>
<feature type="compositionally biased region" description="Acidic residues" evidence="1">
    <location>
        <begin position="136"/>
        <end position="151"/>
    </location>
</feature>
<dbReference type="Proteomes" id="UP000142765">
    <property type="component" value="Segment"/>
</dbReference>
<feature type="region of interest" description="Disordered" evidence="1">
    <location>
        <begin position="246"/>
        <end position="265"/>
    </location>
</feature>
<feature type="compositionally biased region" description="Low complexity" evidence="1">
    <location>
        <begin position="348"/>
        <end position="410"/>
    </location>
</feature>
<feature type="region of interest" description="Disordered" evidence="1">
    <location>
        <begin position="345"/>
        <end position="413"/>
    </location>
</feature>
<dbReference type="EMBL" id="KT387800">
    <property type="protein sequence ID" value="AMB21616.1"/>
    <property type="molecule type" value="Genomic_DNA"/>
</dbReference>
<sequence>MKAVTNPPLNHFVYGTTDNNPNIVSGDPLAGFWIRLNHNGPAHFMERLSIDSIGYQAMLPMCKAWYRLDKQTTVKQGNRLMNLIYKLQAEEQFARRGAYGSRAPIPSSLAAESLGETYDPTAEFLYQPFAPKPLGDSDDDTSSDDYSDPDDWANRLAQIASDRYASLLTGGRRSDMDKRRRIRRDTSSDSDWNSDFDDLAPVEKPGLVVRLTAENIILNKKLSRYRKKRKAIRRAAASNFPILMARLPSSSSSSDDQDDDYGPVAAEATPSKCRLCEHAVLAEYRTGEMQNLEYHTLLMMAARRMVRELDRNDPTLDQTSAAYARFKKMLVEPHSLKPAKFRDPAAIPALPSSGHGSSPSASAKAAGSPSSSDPSKASSSSSDPSKASSSSLSASDPSKASGSDPSNPSKPLVPPPSNALYFTYLDTSAAVCLRKVRTEIEARGSAAYADELIRAVEALVHVEENTLSFWKELWSRYAETDRRYRQYLKSQQARLQRPTSLDVASLLGAIIREQTRDLTPQVLKLLNSALELAIIEKDTYDKLLHDQVSLEFLYYAKETDLTLVDNQDVQLDFFTGEASMY</sequence>
<evidence type="ECO:0000313" key="2">
    <source>
        <dbReference type="EMBL" id="AMB21616.1"/>
    </source>
</evidence>